<feature type="transmembrane region" description="Helical" evidence="1">
    <location>
        <begin position="48"/>
        <end position="67"/>
    </location>
</feature>
<feature type="transmembrane region" description="Helical" evidence="1">
    <location>
        <begin position="73"/>
        <end position="90"/>
    </location>
</feature>
<evidence type="ECO:0000313" key="2">
    <source>
        <dbReference type="EMBL" id="MCP2165191.1"/>
    </source>
</evidence>
<evidence type="ECO:0000256" key="1">
    <source>
        <dbReference type="SAM" id="Phobius"/>
    </source>
</evidence>
<dbReference type="AlphaFoldDB" id="A0AAE3GBD9"/>
<name>A0AAE3GBD9_9PSEU</name>
<keyword evidence="1" id="KW-0472">Membrane</keyword>
<keyword evidence="1" id="KW-1133">Transmembrane helix</keyword>
<accession>A0AAE3GBD9</accession>
<keyword evidence="3" id="KW-1185">Reference proteome</keyword>
<organism evidence="2 3">
    <name type="scientific">Goodfellowiella coeruleoviolacea</name>
    <dbReference type="NCBI Taxonomy" id="334858"/>
    <lineage>
        <taxon>Bacteria</taxon>
        <taxon>Bacillati</taxon>
        <taxon>Actinomycetota</taxon>
        <taxon>Actinomycetes</taxon>
        <taxon>Pseudonocardiales</taxon>
        <taxon>Pseudonocardiaceae</taxon>
        <taxon>Goodfellowiella</taxon>
    </lineage>
</organism>
<proteinExistence type="predicted"/>
<feature type="transmembrane region" description="Helical" evidence="1">
    <location>
        <begin position="20"/>
        <end position="41"/>
    </location>
</feature>
<reference evidence="2" key="1">
    <citation type="submission" date="2022-06" db="EMBL/GenBank/DDBJ databases">
        <title>Genomic Encyclopedia of Archaeal and Bacterial Type Strains, Phase II (KMG-II): from individual species to whole genera.</title>
        <authorList>
            <person name="Goeker M."/>
        </authorList>
    </citation>
    <scope>NUCLEOTIDE SEQUENCE</scope>
    <source>
        <strain evidence="2">DSM 43935</strain>
    </source>
</reference>
<dbReference type="EMBL" id="JAMTCK010000004">
    <property type="protein sequence ID" value="MCP2165191.1"/>
    <property type="molecule type" value="Genomic_DNA"/>
</dbReference>
<keyword evidence="1" id="KW-0812">Transmembrane</keyword>
<evidence type="ECO:0000313" key="3">
    <source>
        <dbReference type="Proteomes" id="UP001206128"/>
    </source>
</evidence>
<protein>
    <submittedName>
        <fullName evidence="2">Uncharacterized protein</fullName>
    </submittedName>
</protein>
<sequence length="93" mass="9488">MTSRRSGRAPLLPGTGPLSKVPPAVAFVVVLGLFVLGIWVAGPIGAGLLGLLVLLLVVLLAATWRALTAGDRVIRVAAVLMLVAVAVSLLRQG</sequence>
<gene>
    <name evidence="2" type="ORF">LX83_002040</name>
</gene>
<comment type="caution">
    <text evidence="2">The sequence shown here is derived from an EMBL/GenBank/DDBJ whole genome shotgun (WGS) entry which is preliminary data.</text>
</comment>
<dbReference type="RefSeq" id="WP_253769748.1">
    <property type="nucleotide sequence ID" value="NZ_JAMTCK010000004.1"/>
</dbReference>
<dbReference type="Proteomes" id="UP001206128">
    <property type="component" value="Unassembled WGS sequence"/>
</dbReference>